<evidence type="ECO:0000256" key="9">
    <source>
        <dbReference type="ARBA" id="ARBA00047937"/>
    </source>
</evidence>
<dbReference type="InterPro" id="IPR006194">
    <property type="entry name" value="Gly-tRNA-synth_heterodimer"/>
</dbReference>
<keyword evidence="14" id="KW-1185">Reference proteome</keyword>
<dbReference type="GO" id="GO:0005524">
    <property type="term" value="F:ATP binding"/>
    <property type="evidence" value="ECO:0007669"/>
    <property type="project" value="UniProtKB-UniRule"/>
</dbReference>
<comment type="subcellular location">
    <subcellularLocation>
        <location evidence="1 10">Cytoplasm</location>
    </subcellularLocation>
</comment>
<evidence type="ECO:0000256" key="3">
    <source>
        <dbReference type="ARBA" id="ARBA00022490"/>
    </source>
</evidence>
<keyword evidence="4 10" id="KW-0436">Ligase</keyword>
<dbReference type="GO" id="GO:0004814">
    <property type="term" value="F:arginine-tRNA ligase activity"/>
    <property type="evidence" value="ECO:0007669"/>
    <property type="project" value="InterPro"/>
</dbReference>
<dbReference type="PROSITE" id="PS50861">
    <property type="entry name" value="AA_TRNA_LIGASE_II_GLYAB"/>
    <property type="match status" value="1"/>
</dbReference>
<proteinExistence type="inferred from homology"/>
<organism evidence="12 15">
    <name type="scientific">Malaciobacter marinus</name>
    <dbReference type="NCBI Taxonomy" id="505249"/>
    <lineage>
        <taxon>Bacteria</taxon>
        <taxon>Pseudomonadati</taxon>
        <taxon>Campylobacterota</taxon>
        <taxon>Epsilonproteobacteria</taxon>
        <taxon>Campylobacterales</taxon>
        <taxon>Arcobacteraceae</taxon>
        <taxon>Malaciobacter</taxon>
    </lineage>
</organism>
<evidence type="ECO:0000256" key="1">
    <source>
        <dbReference type="ARBA" id="ARBA00004496"/>
    </source>
</evidence>
<evidence type="ECO:0000256" key="10">
    <source>
        <dbReference type="HAMAP-Rule" id="MF_00255"/>
    </source>
</evidence>
<dbReference type="GO" id="GO:0005829">
    <property type="term" value="C:cytosol"/>
    <property type="evidence" value="ECO:0007669"/>
    <property type="project" value="TreeGrafter"/>
</dbReference>
<accession>A0A347TKG6</accession>
<evidence type="ECO:0000313" key="13">
    <source>
        <dbReference type="EMBL" id="PHO16305.1"/>
    </source>
</evidence>
<dbReference type="Proteomes" id="UP000264693">
    <property type="component" value="Chromosome"/>
</dbReference>
<dbReference type="PANTHER" id="PTHR30075:SF2">
    <property type="entry name" value="GLYCINE--TRNA LIGASE, CHLOROPLASTIC_MITOCHONDRIAL 2"/>
    <property type="match status" value="1"/>
</dbReference>
<protein>
    <recommendedName>
        <fullName evidence="10">Glycine--tRNA ligase beta subunit</fullName>
        <ecNumber evidence="10">6.1.1.14</ecNumber>
    </recommendedName>
    <alternativeName>
        <fullName evidence="10">Glycyl-tRNA synthetase beta subunit</fullName>
        <shortName evidence="10">GlyRS</shortName>
    </alternativeName>
</protein>
<dbReference type="Pfam" id="PF02092">
    <property type="entry name" value="tRNA_synt_2f"/>
    <property type="match status" value="1"/>
</dbReference>
<dbReference type="GO" id="GO:0006420">
    <property type="term" value="P:arginyl-tRNA aminoacylation"/>
    <property type="evidence" value="ECO:0007669"/>
    <property type="project" value="InterPro"/>
</dbReference>
<dbReference type="InterPro" id="IPR015944">
    <property type="entry name" value="Gly-tRNA-synth_bsu"/>
</dbReference>
<comment type="similarity">
    <text evidence="2 10">Belongs to the class-II aminoacyl-tRNA synthetase family.</text>
</comment>
<dbReference type="Proteomes" id="UP000224740">
    <property type="component" value="Unassembled WGS sequence"/>
</dbReference>
<dbReference type="InterPro" id="IPR008909">
    <property type="entry name" value="DALR_anticod-bd"/>
</dbReference>
<evidence type="ECO:0000259" key="11">
    <source>
        <dbReference type="Pfam" id="PF05746"/>
    </source>
</evidence>
<evidence type="ECO:0000256" key="8">
    <source>
        <dbReference type="ARBA" id="ARBA00023146"/>
    </source>
</evidence>
<dbReference type="NCBIfam" id="TIGR00211">
    <property type="entry name" value="glyS"/>
    <property type="match status" value="1"/>
</dbReference>
<keyword evidence="7 10" id="KW-0648">Protein biosynthesis</keyword>
<sequence length="671" mass="76487">MNKPLLIEIGVEELPAIPFLKELANIEKKWSDILEKNKLLCGFDFFYTPRRLVLWHREFPVSQANSVVEQFGAPIKIAYKDNKPTNAAIGFAKKCGVEVEDLEQIDKGKGPVLYFKQEVIGKQSTTLLNEMVNEFINSLNFGKSMRWGSRTDSFIRPIRSLSILLENEIVEAELFGVKSSNFSFAHRMVSYEPFTYDFAGDYFCKLDKNGVILYPDERRKIILEQMKEIEVSNDVKIDIDADLLEEIVAITEYPTALIGKFDKEFLELPEEVIVTSMKEHQRYFAVYKNGELSNNFIVVSNSKTDDFSAIIAGNEKVLRPRLSDAMFFYKNDISNGLNNEGLKNLVFVEGLGSMYQKCEREAKIASYLANKFDETNKELLQKAVMLSKADLMSEMVYEFTELQGLMGYYYTKIANEDDLVCMALKEQYLPDGEDSNLPSSKFSAIVALSYKLDNLMGLFSVGKIPTGSKDPFGLRRAAAGIVKIAMEHKLAINLDEIITDLSSSYKGLDKSQLLDFFNERLFKIFEVNPSVLKAVLGSGEKNVYEISLKLCALNPIVQSDDFKEISTTFKRVANIIKDMDIDKTLEVKDSLLEDNEEKELYEAYKAVSSKQFDDYEIQLDELFGLKTQLDNFFDNVFVNHEDEAIKTNRKNLIALVYQAFKNIADIKEITI</sequence>
<dbReference type="KEGG" id="amar:AMRN_1353"/>
<keyword evidence="6 10" id="KW-0067">ATP-binding</keyword>
<dbReference type="GO" id="GO:0004820">
    <property type="term" value="F:glycine-tRNA ligase activity"/>
    <property type="evidence" value="ECO:0007669"/>
    <property type="project" value="UniProtKB-UniRule"/>
</dbReference>
<dbReference type="EC" id="6.1.1.14" evidence="10"/>
<dbReference type="PRINTS" id="PR01045">
    <property type="entry name" value="TRNASYNTHGB"/>
</dbReference>
<dbReference type="GO" id="GO:0006426">
    <property type="term" value="P:glycyl-tRNA aminoacylation"/>
    <property type="evidence" value="ECO:0007669"/>
    <property type="project" value="UniProtKB-UniRule"/>
</dbReference>
<evidence type="ECO:0000313" key="14">
    <source>
        <dbReference type="Proteomes" id="UP000224740"/>
    </source>
</evidence>
<evidence type="ECO:0000256" key="4">
    <source>
        <dbReference type="ARBA" id="ARBA00022598"/>
    </source>
</evidence>
<name>A0A347TKG6_9BACT</name>
<reference evidence="13" key="2">
    <citation type="submission" date="2017-09" db="EMBL/GenBank/DDBJ databases">
        <authorList>
            <person name="Perez-Cataluna A."/>
            <person name="Figueras M.J."/>
            <person name="Salas-Masso N."/>
        </authorList>
    </citation>
    <scope>NUCLEOTIDE SEQUENCE</scope>
    <source>
        <strain evidence="13">CECT 7727</strain>
    </source>
</reference>
<reference evidence="14" key="1">
    <citation type="submission" date="2017-09" db="EMBL/GenBank/DDBJ databases">
        <title>Arcobacter canalis sp. nov., a new species isolated from a water canal contaminated with urban sewage.</title>
        <authorList>
            <person name="Perez-Cataluna A."/>
            <person name="Salas-Masso N."/>
            <person name="Figueras M.J."/>
        </authorList>
    </citation>
    <scope>NUCLEOTIDE SEQUENCE [LARGE SCALE GENOMIC DNA]</scope>
    <source>
        <strain evidence="14">CECT 7727</strain>
    </source>
</reference>
<reference evidence="12 15" key="3">
    <citation type="submission" date="2018-08" db="EMBL/GenBank/DDBJ databases">
        <title>Complete genome of the Arcobacter marinus type strain JCM 15502.</title>
        <authorList>
            <person name="Miller W.G."/>
            <person name="Yee E."/>
            <person name="Huynh S."/>
            <person name="Parker C.T."/>
        </authorList>
    </citation>
    <scope>NUCLEOTIDE SEQUENCE [LARGE SCALE GENOMIC DNA]</scope>
    <source>
        <strain evidence="12 15">JCM 15502</strain>
    </source>
</reference>
<dbReference type="EMBL" id="CP032101">
    <property type="protein sequence ID" value="AXX87094.1"/>
    <property type="molecule type" value="Genomic_DNA"/>
</dbReference>
<dbReference type="PANTHER" id="PTHR30075">
    <property type="entry name" value="GLYCYL-TRNA SYNTHETASE"/>
    <property type="match status" value="1"/>
</dbReference>
<evidence type="ECO:0000256" key="6">
    <source>
        <dbReference type="ARBA" id="ARBA00022840"/>
    </source>
</evidence>
<dbReference type="EMBL" id="NXAO01000011">
    <property type="protein sequence ID" value="PHO16305.1"/>
    <property type="molecule type" value="Genomic_DNA"/>
</dbReference>
<comment type="subunit">
    <text evidence="10">Tetramer of two alpha and two beta subunits.</text>
</comment>
<gene>
    <name evidence="10 12" type="primary">glyS</name>
    <name evidence="12" type="ORF">AMRN_1353</name>
    <name evidence="13" type="ORF">CPH92_02220</name>
</gene>
<evidence type="ECO:0000256" key="5">
    <source>
        <dbReference type="ARBA" id="ARBA00022741"/>
    </source>
</evidence>
<keyword evidence="3 10" id="KW-0963">Cytoplasm</keyword>
<dbReference type="RefSeq" id="WP_099310163.1">
    <property type="nucleotide sequence ID" value="NZ_CP032101.1"/>
</dbReference>
<feature type="domain" description="DALR anticodon binding" evidence="11">
    <location>
        <begin position="568"/>
        <end position="666"/>
    </location>
</feature>
<evidence type="ECO:0000256" key="2">
    <source>
        <dbReference type="ARBA" id="ARBA00008226"/>
    </source>
</evidence>
<evidence type="ECO:0000256" key="7">
    <source>
        <dbReference type="ARBA" id="ARBA00022917"/>
    </source>
</evidence>
<comment type="catalytic activity">
    <reaction evidence="9 10">
        <text>tRNA(Gly) + glycine + ATP = glycyl-tRNA(Gly) + AMP + diphosphate</text>
        <dbReference type="Rhea" id="RHEA:16013"/>
        <dbReference type="Rhea" id="RHEA-COMP:9664"/>
        <dbReference type="Rhea" id="RHEA-COMP:9683"/>
        <dbReference type="ChEBI" id="CHEBI:30616"/>
        <dbReference type="ChEBI" id="CHEBI:33019"/>
        <dbReference type="ChEBI" id="CHEBI:57305"/>
        <dbReference type="ChEBI" id="CHEBI:78442"/>
        <dbReference type="ChEBI" id="CHEBI:78522"/>
        <dbReference type="ChEBI" id="CHEBI:456215"/>
        <dbReference type="EC" id="6.1.1.14"/>
    </reaction>
</comment>
<keyword evidence="5 10" id="KW-0547">Nucleotide-binding</keyword>
<dbReference type="AlphaFoldDB" id="A0A347TKG6"/>
<dbReference type="Pfam" id="PF05746">
    <property type="entry name" value="DALR_1"/>
    <property type="match status" value="1"/>
</dbReference>
<dbReference type="HAMAP" id="MF_00255">
    <property type="entry name" value="Gly_tRNA_synth_beta"/>
    <property type="match status" value="1"/>
</dbReference>
<evidence type="ECO:0000313" key="15">
    <source>
        <dbReference type="Proteomes" id="UP000264693"/>
    </source>
</evidence>
<keyword evidence="8 10" id="KW-0030">Aminoacyl-tRNA synthetase</keyword>
<evidence type="ECO:0000313" key="12">
    <source>
        <dbReference type="EMBL" id="AXX87094.1"/>
    </source>
</evidence>